<evidence type="ECO:0000256" key="4">
    <source>
        <dbReference type="ARBA" id="ARBA00022519"/>
    </source>
</evidence>
<reference evidence="14 17" key="3">
    <citation type="submission" date="2019-08" db="EMBL/GenBank/DDBJ databases">
        <title>Whole genome sequencing of Aggregatibacter actinomycetemcomitans cultured from blood stream infections in Denmark reveals a novel phylogenetic lineage expressing serotype a membrane O polysaccharide.</title>
        <authorList>
            <person name="Nedergaard S."/>
            <person name="Kobel C.M."/>
            <person name="Nielsen M.B."/>
            <person name="Moeller R.T."/>
            <person name="Jensen A.B."/>
            <person name="Noerskov-Lauritsen N."/>
        </authorList>
    </citation>
    <scope>NUCLEOTIDE SEQUENCE [LARGE SCALE GENOMIC DNA]</scope>
    <source>
        <strain evidence="14 17">PN_563</strain>
    </source>
</reference>
<keyword evidence="10 11" id="KW-0198">Cysteine biosynthesis</keyword>
<keyword evidence="2 11" id="KW-0813">Transport</keyword>
<evidence type="ECO:0000256" key="5">
    <source>
        <dbReference type="ARBA" id="ARBA00022605"/>
    </source>
</evidence>
<evidence type="ECO:0000313" key="17">
    <source>
        <dbReference type="Proteomes" id="UP000323012"/>
    </source>
</evidence>
<dbReference type="GO" id="GO:0019344">
    <property type="term" value="P:cysteine biosynthetic process"/>
    <property type="evidence" value="ECO:0007669"/>
    <property type="project" value="UniProtKB-UniRule"/>
</dbReference>
<evidence type="ECO:0000256" key="2">
    <source>
        <dbReference type="ARBA" id="ARBA00022448"/>
    </source>
</evidence>
<evidence type="ECO:0000313" key="15">
    <source>
        <dbReference type="Proteomes" id="UP000072236"/>
    </source>
</evidence>
<dbReference type="RefSeq" id="WP_005538006.1">
    <property type="nucleotide sequence ID" value="NZ_CP012959.1"/>
</dbReference>
<dbReference type="OrthoDB" id="5292355at2"/>
<evidence type="ECO:0000256" key="6">
    <source>
        <dbReference type="ARBA" id="ARBA00022692"/>
    </source>
</evidence>
<proteinExistence type="inferred from homology"/>
<feature type="transmembrane region" description="Helical" evidence="11">
    <location>
        <begin position="69"/>
        <end position="90"/>
    </location>
</feature>
<evidence type="ECO:0000313" key="13">
    <source>
        <dbReference type="EMBL" id="PHO20236.1"/>
    </source>
</evidence>
<keyword evidence="7 11" id="KW-1133">Transmembrane helix</keyword>
<evidence type="ECO:0000313" key="12">
    <source>
        <dbReference type="EMBL" id="AMQ93680.1"/>
    </source>
</evidence>
<dbReference type="AlphaFoldDB" id="A0A142FZ50"/>
<accession>A0A142FZ50</accession>
<evidence type="ECO:0000256" key="1">
    <source>
        <dbReference type="ARBA" id="ARBA00004141"/>
    </source>
</evidence>
<dbReference type="eggNOG" id="COG2981">
    <property type="taxonomic scope" value="Bacteria"/>
</dbReference>
<dbReference type="Proteomes" id="UP000226080">
    <property type="component" value="Unassembled WGS sequence"/>
</dbReference>
<dbReference type="Proteomes" id="UP000072236">
    <property type="component" value="Chromosome"/>
</dbReference>
<evidence type="ECO:0000313" key="16">
    <source>
        <dbReference type="Proteomes" id="UP000226080"/>
    </source>
</evidence>
<evidence type="ECO:0000256" key="11">
    <source>
        <dbReference type="HAMAP-Rule" id="MF_00468"/>
    </source>
</evidence>
<dbReference type="Proteomes" id="UP000323012">
    <property type="component" value="Unassembled WGS sequence"/>
</dbReference>
<dbReference type="GO" id="GO:0009675">
    <property type="term" value="F:high-affinity sulfate:proton symporter activity"/>
    <property type="evidence" value="ECO:0007669"/>
    <property type="project" value="TreeGrafter"/>
</dbReference>
<evidence type="ECO:0000256" key="10">
    <source>
        <dbReference type="ARBA" id="ARBA00023192"/>
    </source>
</evidence>
<evidence type="ECO:0000256" key="3">
    <source>
        <dbReference type="ARBA" id="ARBA00022475"/>
    </source>
</evidence>
<keyword evidence="6 11" id="KW-0812">Transmembrane</keyword>
<dbReference type="InterPro" id="IPR022985">
    <property type="entry name" value="Sulfate_CysZ"/>
</dbReference>
<comment type="similarity">
    <text evidence="11">Belongs to the CysZ family.</text>
</comment>
<dbReference type="SMR" id="A0A142FZ50"/>
<keyword evidence="3 11" id="KW-1003">Cell membrane</keyword>
<dbReference type="HAMAP" id="MF_00468">
    <property type="entry name" value="CysZ"/>
    <property type="match status" value="1"/>
</dbReference>
<keyword evidence="5 11" id="KW-0028">Amino-acid biosynthesis</keyword>
<keyword evidence="9 11" id="KW-0472">Membrane</keyword>
<comment type="subcellular location">
    <subcellularLocation>
        <location evidence="11">Cell inner membrane</location>
        <topology evidence="11">Multi-pass membrane protein</topology>
    </subcellularLocation>
    <subcellularLocation>
        <location evidence="1">Membrane</location>
        <topology evidence="1">Multi-pass membrane protein</topology>
    </subcellularLocation>
</comment>
<keyword evidence="8 11" id="KW-0764">Sulfate transport</keyword>
<dbReference type="GO" id="GO:0005886">
    <property type="term" value="C:plasma membrane"/>
    <property type="evidence" value="ECO:0007669"/>
    <property type="project" value="UniProtKB-SubCell"/>
</dbReference>
<dbReference type="Pfam" id="PF07264">
    <property type="entry name" value="EI24"/>
    <property type="match status" value="1"/>
</dbReference>
<evidence type="ECO:0000313" key="14">
    <source>
        <dbReference type="EMBL" id="TYA39074.1"/>
    </source>
</evidence>
<keyword evidence="16" id="KW-1185">Reference proteome</keyword>
<dbReference type="GO" id="GO:0000103">
    <property type="term" value="P:sulfate assimilation"/>
    <property type="evidence" value="ECO:0007669"/>
    <property type="project" value="InterPro"/>
</dbReference>
<evidence type="ECO:0000256" key="8">
    <source>
        <dbReference type="ARBA" id="ARBA00023032"/>
    </source>
</evidence>
<dbReference type="InterPro" id="IPR059112">
    <property type="entry name" value="CysZ/EI24"/>
</dbReference>
<keyword evidence="4 11" id="KW-0997">Cell inner membrane</keyword>
<organism evidence="14 17">
    <name type="scientific">Aggregatibacter actinomycetemcomitans</name>
    <name type="common">Actinobacillus actinomycetemcomitans</name>
    <name type="synonym">Haemophilus actinomycetemcomitans</name>
    <dbReference type="NCBI Taxonomy" id="714"/>
    <lineage>
        <taxon>Bacteria</taxon>
        <taxon>Pseudomonadati</taxon>
        <taxon>Pseudomonadota</taxon>
        <taxon>Gammaproteobacteria</taxon>
        <taxon>Pasteurellales</taxon>
        <taxon>Pasteurellaceae</taxon>
        <taxon>Aggregatibacter</taxon>
    </lineage>
</organism>
<evidence type="ECO:0000256" key="9">
    <source>
        <dbReference type="ARBA" id="ARBA00023136"/>
    </source>
</evidence>
<dbReference type="KEGG" id="aact:ACT75_03650"/>
<gene>
    <name evidence="11 14" type="primary">cysZ</name>
    <name evidence="12" type="ORF">ACT75_03650</name>
    <name evidence="13" type="ORF">CQR80_07745</name>
    <name evidence="14" type="ORF">FXB79_05185</name>
</gene>
<name>A0A142FZ50_AGGAC</name>
<evidence type="ECO:0000256" key="7">
    <source>
        <dbReference type="ARBA" id="ARBA00022989"/>
    </source>
</evidence>
<feature type="transmembrane region" description="Helical" evidence="11">
    <location>
        <begin position="29"/>
        <end position="49"/>
    </location>
</feature>
<dbReference type="EMBL" id="VSED01000011">
    <property type="protein sequence ID" value="TYA39074.1"/>
    <property type="molecule type" value="Genomic_DNA"/>
</dbReference>
<dbReference type="PANTHER" id="PTHR37468">
    <property type="entry name" value="SULFATE TRANSPORTER CYSZ"/>
    <property type="match status" value="1"/>
</dbReference>
<dbReference type="InterPro" id="IPR050480">
    <property type="entry name" value="CysZ-like"/>
</dbReference>
<dbReference type="EMBL" id="PCGW01000014">
    <property type="protein sequence ID" value="PHO20236.1"/>
    <property type="molecule type" value="Genomic_DNA"/>
</dbReference>
<feature type="transmembrane region" description="Helical" evidence="11">
    <location>
        <begin position="141"/>
        <end position="161"/>
    </location>
</feature>
<comment type="function">
    <text evidence="11">High affinity, high specificity proton-dependent sulfate transporter, which mediates sulfate uptake. Provides the sulfur source for the cysteine synthesis pathway.</text>
</comment>
<sequence>MLKHAEMKSGFEYFVMGWHLILQKGLRRFVIMPILLNMLLLGGLFWLFVNQIGGYIDGIISYIPDWLSWLSGVLLLLSILMILVLFYFVFTTLSGFIAAPFNGLLAEKVEKMLTGEHLQDMSLWDFMKDVPRMLVREWQKLVYSLPKIIALFLLGFVPLLGQTMIPVATFLFTAWMMAIQYCDYPFDNHKIPFGIMKNELAIKRNVTMTFGSLVTLCTFVPVVNLVIIPVAVCGATAMWVTEYRALFKRSQQGQTGTEVNVNRRSSGDGVIVRK</sequence>
<dbReference type="NCBIfam" id="NF003433">
    <property type="entry name" value="PRK04949.1"/>
    <property type="match status" value="1"/>
</dbReference>
<feature type="transmembrane region" description="Helical" evidence="11">
    <location>
        <begin position="207"/>
        <end position="240"/>
    </location>
</feature>
<dbReference type="EMBL" id="CP012959">
    <property type="protein sequence ID" value="AMQ93680.1"/>
    <property type="molecule type" value="Genomic_DNA"/>
</dbReference>
<reference evidence="12 15" key="1">
    <citation type="submission" date="2015-10" db="EMBL/GenBank/DDBJ databases">
        <title>Tn-seq of a polymicrobial infection.</title>
        <authorList>
            <person name="Stacy A."/>
            <person name="Rumbaugh K.P."/>
            <person name="Whiteley M."/>
        </authorList>
    </citation>
    <scope>NUCLEOTIDE SEQUENCE [LARGE SCALE GENOMIC DNA]</scope>
    <source>
        <strain evidence="12 15">624</strain>
    </source>
</reference>
<reference evidence="13 16" key="2">
    <citation type="submission" date="2017-10" db="EMBL/GenBank/DDBJ databases">
        <title>Draft genome sequences of Aggregatibacter actinomycetemcomitans strains 310a and 310b.</title>
        <authorList>
            <person name="May A.C."/>
            <person name="Ohta H."/>
            <person name="Maeda H."/>
            <person name="Kokeguchi S."/>
            <person name="Cugini C."/>
        </authorList>
    </citation>
    <scope>NUCLEOTIDE SEQUENCE [LARGE SCALE GENOMIC DNA]</scope>
    <source>
        <strain evidence="13 16">310b</strain>
    </source>
</reference>
<dbReference type="PANTHER" id="PTHR37468:SF1">
    <property type="entry name" value="SULFATE TRANSPORTER CYSZ"/>
    <property type="match status" value="1"/>
</dbReference>
<protein>
    <recommendedName>
        <fullName evidence="11">Sulfate transporter CysZ</fullName>
    </recommendedName>
</protein>